<reference evidence="1" key="1">
    <citation type="submission" date="2023-11" db="EMBL/GenBank/DDBJ databases">
        <authorList>
            <person name="Poullet M."/>
        </authorList>
    </citation>
    <scope>NUCLEOTIDE SEQUENCE</scope>
    <source>
        <strain evidence="1">E1834</strain>
    </source>
</reference>
<keyword evidence="2" id="KW-1185">Reference proteome</keyword>
<dbReference type="EMBL" id="CAVMJV010000128">
    <property type="protein sequence ID" value="CAK5108249.1"/>
    <property type="molecule type" value="Genomic_DNA"/>
</dbReference>
<gene>
    <name evidence="1" type="ORF">MENTE1834_LOCUS43894</name>
</gene>
<protein>
    <submittedName>
        <fullName evidence="1">Uncharacterized protein</fullName>
    </submittedName>
</protein>
<evidence type="ECO:0000313" key="2">
    <source>
        <dbReference type="Proteomes" id="UP001497535"/>
    </source>
</evidence>
<name>A0ACB1AXY3_MELEN</name>
<dbReference type="Proteomes" id="UP001497535">
    <property type="component" value="Unassembled WGS sequence"/>
</dbReference>
<evidence type="ECO:0000313" key="1">
    <source>
        <dbReference type="EMBL" id="CAK5108249.1"/>
    </source>
</evidence>
<comment type="caution">
    <text evidence="1">The sequence shown here is derived from an EMBL/GenBank/DDBJ whole genome shotgun (WGS) entry which is preliminary data.</text>
</comment>
<proteinExistence type="predicted"/>
<accession>A0ACB1AXY3</accession>
<organism evidence="1 2">
    <name type="scientific">Meloidogyne enterolobii</name>
    <name type="common">Root-knot nematode worm</name>
    <name type="synonym">Meloidogyne mayaguensis</name>
    <dbReference type="NCBI Taxonomy" id="390850"/>
    <lineage>
        <taxon>Eukaryota</taxon>
        <taxon>Metazoa</taxon>
        <taxon>Ecdysozoa</taxon>
        <taxon>Nematoda</taxon>
        <taxon>Chromadorea</taxon>
        <taxon>Rhabditida</taxon>
        <taxon>Tylenchina</taxon>
        <taxon>Tylenchomorpha</taxon>
        <taxon>Tylenchoidea</taxon>
        <taxon>Meloidogynidae</taxon>
        <taxon>Meloidogyninae</taxon>
        <taxon>Meloidogyne</taxon>
    </lineage>
</organism>
<sequence length="154" mass="18383">MNFWLKIKKVRTKNRIKSEQNTNKLENQNKNNKILQTVHLDLLDDFDPFQTEYASLAREIAYLNLIEANEQERLAIFINIYNIMLIHISYKYGLPGTIWQRRKYLYFTYYNIGGHLYSLQSIFNGILRGNHTGLGMLWKPFGEQDYRNKVKNTN</sequence>